<evidence type="ECO:0000313" key="2">
    <source>
        <dbReference type="EMBL" id="KAJ8779592.1"/>
    </source>
</evidence>
<organism evidence="2 3">
    <name type="scientific">Eschrichtius robustus</name>
    <name type="common">California gray whale</name>
    <name type="synonym">Eschrichtius gibbosus</name>
    <dbReference type="NCBI Taxonomy" id="9764"/>
    <lineage>
        <taxon>Eukaryota</taxon>
        <taxon>Metazoa</taxon>
        <taxon>Chordata</taxon>
        <taxon>Craniata</taxon>
        <taxon>Vertebrata</taxon>
        <taxon>Euteleostomi</taxon>
        <taxon>Mammalia</taxon>
        <taxon>Eutheria</taxon>
        <taxon>Laurasiatheria</taxon>
        <taxon>Artiodactyla</taxon>
        <taxon>Whippomorpha</taxon>
        <taxon>Cetacea</taxon>
        <taxon>Mysticeti</taxon>
        <taxon>Eschrichtiidae</taxon>
        <taxon>Eschrichtius</taxon>
    </lineage>
</organism>
<dbReference type="Proteomes" id="UP001159641">
    <property type="component" value="Unassembled WGS sequence"/>
</dbReference>
<comment type="caution">
    <text evidence="2">The sequence shown here is derived from an EMBL/GenBank/DDBJ whole genome shotgun (WGS) entry which is preliminary data.</text>
</comment>
<dbReference type="AlphaFoldDB" id="A0AB34GK13"/>
<dbReference type="EMBL" id="JAIQCJ010002214">
    <property type="protein sequence ID" value="KAJ8779592.1"/>
    <property type="molecule type" value="Genomic_DNA"/>
</dbReference>
<name>A0AB34GK13_ESCRO</name>
<sequence>MTGWASDQLAGAARTSVSRASVCRPGSRDLNVPEAGRSRRRRSLGLTSVPAQQTNLDSAEVADPEHVKLSKSFTNYHGAYVSSHRDPDECQRRTINADV</sequence>
<keyword evidence="3" id="KW-1185">Reference proteome</keyword>
<reference evidence="2 3" key="1">
    <citation type="submission" date="2022-11" db="EMBL/GenBank/DDBJ databases">
        <title>Whole genome sequence of Eschrichtius robustus ER-17-0199.</title>
        <authorList>
            <person name="Bruniche-Olsen A."/>
            <person name="Black A.N."/>
            <person name="Fields C.J."/>
            <person name="Walden K."/>
            <person name="Dewoody J.A."/>
        </authorList>
    </citation>
    <scope>NUCLEOTIDE SEQUENCE [LARGE SCALE GENOMIC DNA]</scope>
    <source>
        <strain evidence="2">ER-17-0199</strain>
        <tissue evidence="2">Blubber</tissue>
    </source>
</reference>
<evidence type="ECO:0000256" key="1">
    <source>
        <dbReference type="SAM" id="MobiDB-lite"/>
    </source>
</evidence>
<proteinExistence type="predicted"/>
<protein>
    <submittedName>
        <fullName evidence="2">Uncharacterized protein</fullName>
    </submittedName>
</protein>
<gene>
    <name evidence="2" type="ORF">J1605_012476</name>
</gene>
<evidence type="ECO:0000313" key="3">
    <source>
        <dbReference type="Proteomes" id="UP001159641"/>
    </source>
</evidence>
<accession>A0AB34GK13</accession>
<feature type="region of interest" description="Disordered" evidence="1">
    <location>
        <begin position="1"/>
        <end position="53"/>
    </location>
</feature>